<dbReference type="InterPro" id="IPR001173">
    <property type="entry name" value="Glyco_trans_2-like"/>
</dbReference>
<evidence type="ECO:0000259" key="1">
    <source>
        <dbReference type="Pfam" id="PF00535"/>
    </source>
</evidence>
<feature type="domain" description="Glycosyltransferase 2-like" evidence="1">
    <location>
        <begin position="3"/>
        <end position="143"/>
    </location>
</feature>
<protein>
    <submittedName>
        <fullName evidence="2">Glycosyl transferase family 2</fullName>
    </submittedName>
</protein>
<accession>A0A1I2DKB0</accession>
<dbReference type="PANTHER" id="PTHR22916:SF3">
    <property type="entry name" value="UDP-GLCNAC:BETAGAL BETA-1,3-N-ACETYLGLUCOSAMINYLTRANSFERASE-LIKE PROTEIN 1"/>
    <property type="match status" value="1"/>
</dbReference>
<evidence type="ECO:0000313" key="3">
    <source>
        <dbReference type="Proteomes" id="UP000198596"/>
    </source>
</evidence>
<reference evidence="3" key="1">
    <citation type="submission" date="2016-10" db="EMBL/GenBank/DDBJ databases">
        <authorList>
            <person name="Varghese N."/>
            <person name="Submissions S."/>
        </authorList>
    </citation>
    <scope>NUCLEOTIDE SEQUENCE [LARGE SCALE GENOMIC DNA]</scope>
    <source>
        <strain evidence="3">CGMCC 1.9227</strain>
    </source>
</reference>
<dbReference type="EMBL" id="FONQ01000004">
    <property type="protein sequence ID" value="SFE80897.1"/>
    <property type="molecule type" value="Genomic_DNA"/>
</dbReference>
<dbReference type="AlphaFoldDB" id="A0A1I2DKB0"/>
<dbReference type="RefSeq" id="WP_091203914.1">
    <property type="nucleotide sequence ID" value="NZ_FONQ01000004.1"/>
</dbReference>
<dbReference type="GO" id="GO:0016758">
    <property type="term" value="F:hexosyltransferase activity"/>
    <property type="evidence" value="ECO:0007669"/>
    <property type="project" value="UniProtKB-ARBA"/>
</dbReference>
<dbReference type="Proteomes" id="UP000198596">
    <property type="component" value="Unassembled WGS sequence"/>
</dbReference>
<dbReference type="InterPro" id="IPR029044">
    <property type="entry name" value="Nucleotide-diphossugar_trans"/>
</dbReference>
<dbReference type="OrthoDB" id="761861at2"/>
<evidence type="ECO:0000313" key="2">
    <source>
        <dbReference type="EMBL" id="SFE80897.1"/>
    </source>
</evidence>
<name>A0A1I2DKB0_9FLAO</name>
<keyword evidence="2" id="KW-0808">Transferase</keyword>
<dbReference type="STRING" id="935223.SAMN04488131_10497"/>
<proteinExistence type="predicted"/>
<dbReference type="Gene3D" id="3.90.550.10">
    <property type="entry name" value="Spore Coat Polysaccharide Biosynthesis Protein SpsA, Chain A"/>
    <property type="match status" value="1"/>
</dbReference>
<gene>
    <name evidence="2" type="ORF">SAMN04488131_10497</name>
</gene>
<dbReference type="Pfam" id="PF00535">
    <property type="entry name" value="Glycos_transf_2"/>
    <property type="match status" value="1"/>
</dbReference>
<sequence>MLSILIPVYNYNVYPLVSELHKQCLDCGITFEILCQDDASQSSLNAFNEHVNALPNCSFVSLKENLAHRENRNSLAEQAKFDYLLFIDGDSIIIHDNYIKKYIENLHDFDVVYGGRLNPEKCPSDNQKLRWKYGRFIEDKFAENRKKQPYQSLLFNNTVIKKECFNKVKFDKDTKKYGHDDTLLSYQLSVLQVKINHIENPVEHGHIDTNLVYLNKTKESLENLILLYEEEKIDIEFVRLIQLYHFLKRIKSAFIISKIHTLFEKYLVQNLTGNNPDLVLFNWFRVGYLCSINQKN</sequence>
<dbReference type="PANTHER" id="PTHR22916">
    <property type="entry name" value="GLYCOSYLTRANSFERASE"/>
    <property type="match status" value="1"/>
</dbReference>
<organism evidence="2 3">
    <name type="scientific">Flavobacterium xueshanense</name>
    <dbReference type="NCBI Taxonomy" id="935223"/>
    <lineage>
        <taxon>Bacteria</taxon>
        <taxon>Pseudomonadati</taxon>
        <taxon>Bacteroidota</taxon>
        <taxon>Flavobacteriia</taxon>
        <taxon>Flavobacteriales</taxon>
        <taxon>Flavobacteriaceae</taxon>
        <taxon>Flavobacterium</taxon>
    </lineage>
</organism>
<keyword evidence="3" id="KW-1185">Reference proteome</keyword>
<dbReference type="SUPFAM" id="SSF53448">
    <property type="entry name" value="Nucleotide-diphospho-sugar transferases"/>
    <property type="match status" value="1"/>
</dbReference>